<evidence type="ECO:0000313" key="2">
    <source>
        <dbReference type="Proteomes" id="UP000008701"/>
    </source>
</evidence>
<dbReference type="Proteomes" id="UP000008701">
    <property type="component" value="Chromosome"/>
</dbReference>
<dbReference type="EMBL" id="CP000492">
    <property type="protein sequence ID" value="ABL65582.1"/>
    <property type="molecule type" value="Genomic_DNA"/>
</dbReference>
<dbReference type="HOGENOM" id="CLU_065973_0_0_10"/>
<reference evidence="1 2" key="1">
    <citation type="submission" date="2006-12" db="EMBL/GenBank/DDBJ databases">
        <title>Complete sequence of Chlorobium phaeobacteroides DSM 266.</title>
        <authorList>
            <consortium name="US DOE Joint Genome Institute"/>
            <person name="Copeland A."/>
            <person name="Lucas S."/>
            <person name="Lapidus A."/>
            <person name="Barry K."/>
            <person name="Detter J.C."/>
            <person name="Glavina del Rio T."/>
            <person name="Hammon N."/>
            <person name="Israni S."/>
            <person name="Pitluck S."/>
            <person name="Goltsman E."/>
            <person name="Schmutz J."/>
            <person name="Larimer F."/>
            <person name="Land M."/>
            <person name="Hauser L."/>
            <person name="Mikhailova N."/>
            <person name="Li T."/>
            <person name="Overmann J."/>
            <person name="Bryant D.A."/>
            <person name="Richardson P."/>
        </authorList>
    </citation>
    <scope>NUCLEOTIDE SEQUENCE [LARGE SCALE GENOMIC DNA]</scope>
    <source>
        <strain evidence="1 2">DSM 266</strain>
    </source>
</reference>
<dbReference type="AlphaFoldDB" id="A1BGQ5"/>
<proteinExistence type="predicted"/>
<keyword evidence="2" id="KW-1185">Reference proteome</keyword>
<organism evidence="1 2">
    <name type="scientific">Chlorobium phaeobacteroides (strain DSM 266 / SMG 266 / 2430)</name>
    <dbReference type="NCBI Taxonomy" id="290317"/>
    <lineage>
        <taxon>Bacteria</taxon>
        <taxon>Pseudomonadati</taxon>
        <taxon>Chlorobiota</taxon>
        <taxon>Chlorobiia</taxon>
        <taxon>Chlorobiales</taxon>
        <taxon>Chlorobiaceae</taxon>
        <taxon>Chlorobium/Pelodictyon group</taxon>
        <taxon>Chlorobium</taxon>
    </lineage>
</organism>
<sequence>MTMTSVTTLYGELTGIEFRSLFSNGKTDGCLVTKPNLLKTPYGELIPQYEAEDMGRRSTKPLYFYKNGALKSIALQTSTMLDTPAGVIPAELVTFHKNGRIKRIFPLDGKLSGYWSWQNEFALAKPLSLDSPAGKLNAKMIGVQFYESGALKSITLWPGQTLTVATPVGEITVRKGLAFYESGEIRSFEPLKKVELRTPIGRVLAYDNEPNGIHGDINSVQLSVDGSIEAFSTVDHTVSVGLSDEKYELFEPGEKNNVCGDERKVSVPMKVRFHENRVIFHDNPKHSFELEKYRFEIKPVIKKAAEPAYSCG</sequence>
<gene>
    <name evidence="1" type="ordered locus">Cpha266_1560</name>
</gene>
<dbReference type="KEGG" id="cph:Cpha266_1560"/>
<accession>A1BGQ5</accession>
<evidence type="ECO:0000313" key="1">
    <source>
        <dbReference type="EMBL" id="ABL65582.1"/>
    </source>
</evidence>
<protein>
    <submittedName>
        <fullName evidence="1">Uncharacterized protein</fullName>
    </submittedName>
</protein>
<dbReference type="eggNOG" id="COG2849">
    <property type="taxonomic scope" value="Bacteria"/>
</dbReference>
<dbReference type="STRING" id="290317.Cpha266_1560"/>
<name>A1BGQ5_CHLPD</name>